<dbReference type="PANTHER" id="PTHR46161:SF3">
    <property type="entry name" value="NUCLEOSIDE DIPHOSPHATE KINASE DDB_G0292928-RELATED"/>
    <property type="match status" value="1"/>
</dbReference>
<comment type="similarity">
    <text evidence="1 13 14 15">Belongs to the NDK family.</text>
</comment>
<dbReference type="FunFam" id="3.30.70.141:FF:000003">
    <property type="entry name" value="Nucleoside diphosphate kinase"/>
    <property type="match status" value="1"/>
</dbReference>
<comment type="subcellular location">
    <subcellularLocation>
        <location evidence="13">Cytoplasm</location>
    </subcellularLocation>
</comment>
<sequence length="137" mass="15467">MERTFAIIKPDAVERKLAGKILDRIEANGFAIRGMKKIKMTREQAEGFYYVHKERPFFNDLCAFMSRSPVIVLCLEKDNAIADWRTLMGATNPANAEAGTIRKDFAINIEENSAHGSDAPETAAFEIPYFFNAFELV</sequence>
<comment type="catalytic activity">
    <reaction evidence="13 16">
        <text>a 2'-deoxyribonucleoside 5'-diphosphate + ATP = a 2'-deoxyribonucleoside 5'-triphosphate + ADP</text>
        <dbReference type="Rhea" id="RHEA:44640"/>
        <dbReference type="ChEBI" id="CHEBI:30616"/>
        <dbReference type="ChEBI" id="CHEBI:61560"/>
        <dbReference type="ChEBI" id="CHEBI:73316"/>
        <dbReference type="ChEBI" id="CHEBI:456216"/>
        <dbReference type="EC" id="2.7.4.6"/>
    </reaction>
</comment>
<evidence type="ECO:0000256" key="3">
    <source>
        <dbReference type="ARBA" id="ARBA00017632"/>
    </source>
</evidence>
<dbReference type="SMART" id="SM00562">
    <property type="entry name" value="NDK"/>
    <property type="match status" value="1"/>
</dbReference>
<evidence type="ECO:0000256" key="12">
    <source>
        <dbReference type="ARBA" id="ARBA00023080"/>
    </source>
</evidence>
<evidence type="ECO:0000259" key="17">
    <source>
        <dbReference type="SMART" id="SM00562"/>
    </source>
</evidence>
<evidence type="ECO:0000313" key="18">
    <source>
        <dbReference type="EMBL" id="KAA0892258.1"/>
    </source>
</evidence>
<keyword evidence="4 13" id="KW-0963">Cytoplasm</keyword>
<dbReference type="InterPro" id="IPR023005">
    <property type="entry name" value="Nucleoside_diP_kinase_AS"/>
</dbReference>
<organism evidence="18 19">
    <name type="scientific">Oryzomonas rubra</name>
    <dbReference type="NCBI Taxonomy" id="2509454"/>
    <lineage>
        <taxon>Bacteria</taxon>
        <taxon>Pseudomonadati</taxon>
        <taxon>Thermodesulfobacteriota</taxon>
        <taxon>Desulfuromonadia</taxon>
        <taxon>Geobacterales</taxon>
        <taxon>Geobacteraceae</taxon>
        <taxon>Oryzomonas</taxon>
    </lineage>
</organism>
<evidence type="ECO:0000256" key="2">
    <source>
        <dbReference type="ARBA" id="ARBA00012966"/>
    </source>
</evidence>
<evidence type="ECO:0000256" key="11">
    <source>
        <dbReference type="ARBA" id="ARBA00022842"/>
    </source>
</evidence>
<protein>
    <recommendedName>
        <fullName evidence="3 13">Nucleoside diphosphate kinase</fullName>
        <shortName evidence="13">NDK</shortName>
        <shortName evidence="13">NDP kinase</shortName>
        <ecNumber evidence="2 13">2.7.4.6</ecNumber>
    </recommendedName>
    <alternativeName>
        <fullName evidence="13">Nucleoside-2-P kinase</fullName>
    </alternativeName>
</protein>
<evidence type="ECO:0000256" key="16">
    <source>
        <dbReference type="RuleBase" id="RU004013"/>
    </source>
</evidence>
<evidence type="ECO:0000256" key="5">
    <source>
        <dbReference type="ARBA" id="ARBA00022553"/>
    </source>
</evidence>
<proteinExistence type="inferred from homology"/>
<keyword evidence="7 13" id="KW-0479">Metal-binding</keyword>
<keyword evidence="9 13" id="KW-0418">Kinase</keyword>
<keyword evidence="8 13" id="KW-0547">Nucleotide-binding</keyword>
<dbReference type="InterPro" id="IPR001564">
    <property type="entry name" value="Nucleoside_diP_kinase"/>
</dbReference>
<dbReference type="GO" id="GO:0006228">
    <property type="term" value="P:UTP biosynthetic process"/>
    <property type="evidence" value="ECO:0007669"/>
    <property type="project" value="UniProtKB-UniRule"/>
</dbReference>
<dbReference type="NCBIfam" id="NF001908">
    <property type="entry name" value="PRK00668.1"/>
    <property type="match status" value="1"/>
</dbReference>
<evidence type="ECO:0000256" key="15">
    <source>
        <dbReference type="RuleBase" id="RU004011"/>
    </source>
</evidence>
<keyword evidence="12 13" id="KW-0546">Nucleotide metabolism</keyword>
<reference evidence="18 19" key="1">
    <citation type="submission" date="2019-04" db="EMBL/GenBank/DDBJ databases">
        <title>Geobacter ruber sp. nov., ferric-reducing bacteria isolated from paddy soil.</title>
        <authorList>
            <person name="Xu Z."/>
            <person name="Masuda Y."/>
            <person name="Itoh H."/>
            <person name="Senoo K."/>
        </authorList>
    </citation>
    <scope>NUCLEOTIDE SEQUENCE [LARGE SCALE GENOMIC DNA]</scope>
    <source>
        <strain evidence="18 19">Red88</strain>
    </source>
</reference>
<keyword evidence="6 13" id="KW-0808">Transferase</keyword>
<keyword evidence="11 13" id="KW-0460">Magnesium</keyword>
<feature type="domain" description="Nucleoside diphosphate kinase-like" evidence="17">
    <location>
        <begin position="1"/>
        <end position="137"/>
    </location>
</feature>
<dbReference type="CDD" id="cd04413">
    <property type="entry name" value="NDPk_I"/>
    <property type="match status" value="1"/>
</dbReference>
<feature type="binding site" evidence="13 14">
    <location>
        <position position="9"/>
    </location>
    <ligand>
        <name>ATP</name>
        <dbReference type="ChEBI" id="CHEBI:30616"/>
    </ligand>
</feature>
<dbReference type="HAMAP" id="MF_00451">
    <property type="entry name" value="NDP_kinase"/>
    <property type="match status" value="1"/>
</dbReference>
<feature type="binding site" evidence="13 14">
    <location>
        <position position="85"/>
    </location>
    <ligand>
        <name>ATP</name>
        <dbReference type="ChEBI" id="CHEBI:30616"/>
    </ligand>
</feature>
<evidence type="ECO:0000313" key="19">
    <source>
        <dbReference type="Proteomes" id="UP000324298"/>
    </source>
</evidence>
<comment type="function">
    <text evidence="13">Major role in the synthesis of nucleoside triphosphates other than ATP. The ATP gamma phosphate is transferred to the NDP beta phosphate via a ping-pong mechanism, using a phosphorylated active-site intermediate.</text>
</comment>
<dbReference type="PROSITE" id="PS00469">
    <property type="entry name" value="NDPK"/>
    <property type="match status" value="1"/>
</dbReference>
<dbReference type="SUPFAM" id="SSF54919">
    <property type="entry name" value="Nucleoside diphosphate kinase, NDK"/>
    <property type="match status" value="1"/>
</dbReference>
<dbReference type="Gene3D" id="3.30.70.141">
    <property type="entry name" value="Nucleoside diphosphate kinase-like domain"/>
    <property type="match status" value="1"/>
</dbReference>
<comment type="caution">
    <text evidence="18">The sequence shown here is derived from an EMBL/GenBank/DDBJ whole genome shotgun (WGS) entry which is preliminary data.</text>
</comment>
<evidence type="ECO:0000256" key="14">
    <source>
        <dbReference type="PROSITE-ProRule" id="PRU00706"/>
    </source>
</evidence>
<dbReference type="InterPro" id="IPR036850">
    <property type="entry name" value="NDK-like_dom_sf"/>
</dbReference>
<evidence type="ECO:0000256" key="6">
    <source>
        <dbReference type="ARBA" id="ARBA00022679"/>
    </source>
</evidence>
<evidence type="ECO:0000256" key="7">
    <source>
        <dbReference type="ARBA" id="ARBA00022723"/>
    </source>
</evidence>
<dbReference type="GO" id="GO:0006241">
    <property type="term" value="P:CTP biosynthetic process"/>
    <property type="evidence" value="ECO:0007669"/>
    <property type="project" value="UniProtKB-UniRule"/>
</dbReference>
<dbReference type="Proteomes" id="UP000324298">
    <property type="component" value="Unassembled WGS sequence"/>
</dbReference>
<evidence type="ECO:0000256" key="4">
    <source>
        <dbReference type="ARBA" id="ARBA00022490"/>
    </source>
</evidence>
<feature type="binding site" evidence="13 14">
    <location>
        <position position="112"/>
    </location>
    <ligand>
        <name>ATP</name>
        <dbReference type="ChEBI" id="CHEBI:30616"/>
    </ligand>
</feature>
<evidence type="ECO:0000256" key="8">
    <source>
        <dbReference type="ARBA" id="ARBA00022741"/>
    </source>
</evidence>
<comment type="subunit">
    <text evidence="13">Homotetramer.</text>
</comment>
<feature type="active site" description="Pros-phosphohistidine intermediate" evidence="13 14">
    <location>
        <position position="115"/>
    </location>
</feature>
<dbReference type="GO" id="GO:0005737">
    <property type="term" value="C:cytoplasm"/>
    <property type="evidence" value="ECO:0007669"/>
    <property type="project" value="UniProtKB-SubCell"/>
</dbReference>
<evidence type="ECO:0000256" key="9">
    <source>
        <dbReference type="ARBA" id="ARBA00022777"/>
    </source>
</evidence>
<keyword evidence="19" id="KW-1185">Reference proteome</keyword>
<keyword evidence="5 13" id="KW-0597">Phosphoprotein</keyword>
<dbReference type="GO" id="GO:0005524">
    <property type="term" value="F:ATP binding"/>
    <property type="evidence" value="ECO:0007669"/>
    <property type="project" value="UniProtKB-UniRule"/>
</dbReference>
<dbReference type="PROSITE" id="PS51374">
    <property type="entry name" value="NDPK_LIKE"/>
    <property type="match status" value="1"/>
</dbReference>
<dbReference type="GO" id="GO:0046872">
    <property type="term" value="F:metal ion binding"/>
    <property type="evidence" value="ECO:0007669"/>
    <property type="project" value="UniProtKB-KW"/>
</dbReference>
<evidence type="ECO:0000256" key="13">
    <source>
        <dbReference type="HAMAP-Rule" id="MF_00451"/>
    </source>
</evidence>
<dbReference type="OrthoDB" id="9801161at2"/>
<keyword evidence="10 13" id="KW-0067">ATP-binding</keyword>
<evidence type="ECO:0000256" key="1">
    <source>
        <dbReference type="ARBA" id="ARBA00008142"/>
    </source>
</evidence>
<evidence type="ECO:0000256" key="10">
    <source>
        <dbReference type="ARBA" id="ARBA00022840"/>
    </source>
</evidence>
<name>A0A5A9XIY9_9BACT</name>
<comment type="cofactor">
    <cofactor evidence="13">
        <name>Mg(2+)</name>
        <dbReference type="ChEBI" id="CHEBI:18420"/>
    </cofactor>
</comment>
<gene>
    <name evidence="13" type="primary">ndk</name>
    <name evidence="18" type="ORF">ET418_08670</name>
</gene>
<dbReference type="RefSeq" id="WP_149307196.1">
    <property type="nucleotide sequence ID" value="NZ_SRSD01000004.1"/>
</dbReference>
<dbReference type="EMBL" id="SRSD01000004">
    <property type="protein sequence ID" value="KAA0892258.1"/>
    <property type="molecule type" value="Genomic_DNA"/>
</dbReference>
<dbReference type="EC" id="2.7.4.6" evidence="2 13"/>
<feature type="binding site" evidence="13 14">
    <location>
        <position position="91"/>
    </location>
    <ligand>
        <name>ATP</name>
        <dbReference type="ChEBI" id="CHEBI:30616"/>
    </ligand>
</feature>
<feature type="binding site" evidence="13 14">
    <location>
        <position position="102"/>
    </location>
    <ligand>
        <name>ATP</name>
        <dbReference type="ChEBI" id="CHEBI:30616"/>
    </ligand>
</feature>
<dbReference type="GO" id="GO:0006183">
    <property type="term" value="P:GTP biosynthetic process"/>
    <property type="evidence" value="ECO:0007669"/>
    <property type="project" value="UniProtKB-UniRule"/>
</dbReference>
<dbReference type="PRINTS" id="PR01243">
    <property type="entry name" value="NUCDPKINASE"/>
</dbReference>
<accession>A0A5A9XIY9</accession>
<dbReference type="AlphaFoldDB" id="A0A5A9XIY9"/>
<dbReference type="GO" id="GO:0004550">
    <property type="term" value="F:nucleoside diphosphate kinase activity"/>
    <property type="evidence" value="ECO:0007669"/>
    <property type="project" value="UniProtKB-UniRule"/>
</dbReference>
<dbReference type="PANTHER" id="PTHR46161">
    <property type="entry name" value="NUCLEOSIDE DIPHOSPHATE KINASE"/>
    <property type="match status" value="1"/>
</dbReference>
<dbReference type="Pfam" id="PF00334">
    <property type="entry name" value="NDK"/>
    <property type="match status" value="1"/>
</dbReference>
<comment type="catalytic activity">
    <reaction evidence="13">
        <text>a ribonucleoside 5'-diphosphate + ATP = a ribonucleoside 5'-triphosphate + ADP</text>
        <dbReference type="Rhea" id="RHEA:18113"/>
        <dbReference type="ChEBI" id="CHEBI:30616"/>
        <dbReference type="ChEBI" id="CHEBI:57930"/>
        <dbReference type="ChEBI" id="CHEBI:61557"/>
        <dbReference type="ChEBI" id="CHEBI:456216"/>
        <dbReference type="EC" id="2.7.4.6"/>
    </reaction>
</comment>
<dbReference type="InterPro" id="IPR034907">
    <property type="entry name" value="NDK-like_dom"/>
</dbReference>
<feature type="binding site" evidence="13 14">
    <location>
        <position position="57"/>
    </location>
    <ligand>
        <name>ATP</name>
        <dbReference type="ChEBI" id="CHEBI:30616"/>
    </ligand>
</feature>